<dbReference type="GO" id="GO:0009116">
    <property type="term" value="P:nucleoside metabolic process"/>
    <property type="evidence" value="ECO:0007669"/>
    <property type="project" value="InterPro"/>
</dbReference>
<accession>A0A9P5A3P6</accession>
<dbReference type="SUPFAM" id="SSF52540">
    <property type="entry name" value="P-loop containing nucleoside triphosphate hydrolases"/>
    <property type="match status" value="1"/>
</dbReference>
<reference evidence="2" key="1">
    <citation type="journal article" date="2017" name="Mycologia">
        <title>Fusarium algeriense, sp. nov., a novel toxigenic crown rot pathogen of durum wheat from Algeria is nested in the Fusarium burgessii species complex.</title>
        <authorList>
            <person name="Laraba I."/>
            <person name="Keddad A."/>
            <person name="Boureghda H."/>
            <person name="Abdallah N."/>
            <person name="Vaughan M.M."/>
            <person name="Proctor R.H."/>
            <person name="Busman M."/>
            <person name="O'Donnell K."/>
        </authorList>
    </citation>
    <scope>NUCLEOTIDE SEQUENCE</scope>
    <source>
        <strain evidence="2">NRRL 25174</strain>
    </source>
</reference>
<gene>
    <name evidence="2" type="ORF">FBEOM_14397</name>
</gene>
<protein>
    <submittedName>
        <fullName evidence="2">Kinesin light chain</fullName>
    </submittedName>
</protein>
<evidence type="ECO:0000256" key="1">
    <source>
        <dbReference type="SAM" id="MobiDB-lite"/>
    </source>
</evidence>
<dbReference type="OrthoDB" id="626167at2759"/>
<dbReference type="Proteomes" id="UP000730481">
    <property type="component" value="Unassembled WGS sequence"/>
</dbReference>
<dbReference type="EMBL" id="PVQB02001367">
    <property type="protein sequence ID" value="KAF4331830.1"/>
    <property type="molecule type" value="Genomic_DNA"/>
</dbReference>
<dbReference type="PANTHER" id="PTHR46082:SF6">
    <property type="entry name" value="AAA+ ATPASE DOMAIN-CONTAINING PROTEIN-RELATED"/>
    <property type="match status" value="1"/>
</dbReference>
<dbReference type="AlphaFoldDB" id="A0A9P5A3P6"/>
<dbReference type="Gene3D" id="3.40.50.300">
    <property type="entry name" value="P-loop containing nucleotide triphosphate hydrolases"/>
    <property type="match status" value="1"/>
</dbReference>
<evidence type="ECO:0000313" key="2">
    <source>
        <dbReference type="EMBL" id="KAF4331830.1"/>
    </source>
</evidence>
<feature type="region of interest" description="Disordered" evidence="1">
    <location>
        <begin position="1"/>
        <end position="20"/>
    </location>
</feature>
<proteinExistence type="predicted"/>
<dbReference type="PANTHER" id="PTHR46082">
    <property type="entry name" value="ATP/GTP-BINDING PROTEIN-RELATED"/>
    <property type="match status" value="1"/>
</dbReference>
<organism evidence="2 3">
    <name type="scientific">Fusarium beomiforme</name>
    <dbReference type="NCBI Taxonomy" id="44412"/>
    <lineage>
        <taxon>Eukaryota</taxon>
        <taxon>Fungi</taxon>
        <taxon>Dikarya</taxon>
        <taxon>Ascomycota</taxon>
        <taxon>Pezizomycotina</taxon>
        <taxon>Sordariomycetes</taxon>
        <taxon>Hypocreomycetidae</taxon>
        <taxon>Hypocreales</taxon>
        <taxon>Nectriaceae</taxon>
        <taxon>Fusarium</taxon>
        <taxon>Fusarium burgessii species complex</taxon>
    </lineage>
</organism>
<keyword evidence="3" id="KW-1185">Reference proteome</keyword>
<reference evidence="2" key="2">
    <citation type="submission" date="2020-02" db="EMBL/GenBank/DDBJ databases">
        <title>Identification and distribution of gene clusters putatively required for synthesis of sphingolipid metabolism inhibitors in phylogenetically diverse species of the filamentous fungus Fusarium.</title>
        <authorList>
            <person name="Kim H.-S."/>
            <person name="Busman M."/>
            <person name="Brown D.W."/>
            <person name="Divon H."/>
            <person name="Uhlig S."/>
            <person name="Proctor R.H."/>
        </authorList>
    </citation>
    <scope>NUCLEOTIDE SEQUENCE</scope>
    <source>
        <strain evidence="2">NRRL 25174</strain>
    </source>
</reference>
<dbReference type="InterPro" id="IPR035994">
    <property type="entry name" value="Nucleoside_phosphorylase_sf"/>
</dbReference>
<sequence length="553" mass="63020">MVEVSSSHPPKRQKFSHDDWGNEIHESRNRSLTSRDRYTIAWICALHIELAAARAMLDEVHGDLPRHSNDTNAYTLGSIERHNIVIACLPVAQYGTNNAANVLTHLVPVSSLRARHEREGSRITPILREKFEGHPEYDRPISPDYLFSSMYTHVSQTPGCDECDHSKLVPRSRPKTDDPLIPYGAITSGNQVMRHGTQRDNIARQLDVICFEMEAAGMMDILLCLPIRESATTQTLIRTRNGKDMPQQLRLHTPGCTPKNIDFEQYNQGNTKQSSQERHYIVPFGRNKEFVKRESILLQLLEMIPPSADPDDCQRMAIEGLGGVGKTQIALEAVFRVRDKYPDCSVFWVPGLDATSFENAYSWILIIDNADDAELLFGNSKPASFIKYLPFNRNGSIVFTTRNHQIAVRLDISTRNVFVIGEMTTDESVRMLQRNMNERQVPDVENANELLDFLADLLLAIKQASAYMDNTGISIARYLQYRRSSDKRLIELLSKDFEAWGRYDHNTNAVATTWLISFERISRDNKRAAEYLKFMCFLAEKEIPTSLLGARRQ</sequence>
<dbReference type="SUPFAM" id="SSF53167">
    <property type="entry name" value="Purine and uridine phosphorylases"/>
    <property type="match status" value="1"/>
</dbReference>
<evidence type="ECO:0000313" key="3">
    <source>
        <dbReference type="Proteomes" id="UP000730481"/>
    </source>
</evidence>
<dbReference type="GO" id="GO:0003824">
    <property type="term" value="F:catalytic activity"/>
    <property type="evidence" value="ECO:0007669"/>
    <property type="project" value="InterPro"/>
</dbReference>
<dbReference type="Gene3D" id="3.40.50.1580">
    <property type="entry name" value="Nucleoside phosphorylase domain"/>
    <property type="match status" value="2"/>
</dbReference>
<dbReference type="InterPro" id="IPR027417">
    <property type="entry name" value="P-loop_NTPase"/>
</dbReference>
<comment type="caution">
    <text evidence="2">The sequence shown here is derived from an EMBL/GenBank/DDBJ whole genome shotgun (WGS) entry which is preliminary data.</text>
</comment>
<name>A0A9P5A3P6_9HYPO</name>
<dbReference type="InterPro" id="IPR053137">
    <property type="entry name" value="NLR-like"/>
</dbReference>